<dbReference type="AlphaFoldDB" id="A0A7D5P7G5"/>
<evidence type="ECO:0000313" key="3">
    <source>
        <dbReference type="Proteomes" id="UP000509346"/>
    </source>
</evidence>
<sequence length="509" mass="54417">MRRVVWYVIPSDKSLLSAVGRGASGSDGGRSPVVSVDTVTADGRRIEATVSYSDALRPFFDESPFYAEYGVDVSDLPESVLTIPVLAHVCPVAWAAGADVRVSTADRRFLDSLETVGRVLSEMYPFMEGGRVLVERAPEWNEQAPSGTDGADDPAAVGDPGGAGGPAGADGTGSPDGTGGPGGTGMLFTGGVDSLATYVRHREEDPTLINVRGWLVGVDDDERWAHTRRRIAGYADRFGVDAQFVRSNMLEFLDTAMLDAHYKPRHDGAWYSAVGCGLGLTGLCAPLAVAEGMDRLYLAATHWEGFPTAERFEGWDGGAIPWGSDPAIDDEIAWAGTEVAHDAFEITRQERVETVAEFLRERSLDLPIRACEVSATGSNCDRCEKCARTALGLALAGADPNDHGFDVDAATFGRARREIEAGNWLVDFHVLAYWLDLQASVDPDASYPVAGVDAVADWLRTADLRAAAARSGPPVSDRVVRAAARAVPAPVYARLSPAYDTVRELTPRS</sequence>
<dbReference type="OrthoDB" id="236780at2157"/>
<feature type="compositionally biased region" description="Low complexity" evidence="1">
    <location>
        <begin position="147"/>
        <end position="158"/>
    </location>
</feature>
<organism evidence="2 3">
    <name type="scientific">Halosimplex pelagicum</name>
    <dbReference type="NCBI Taxonomy" id="869886"/>
    <lineage>
        <taxon>Archaea</taxon>
        <taxon>Methanobacteriati</taxon>
        <taxon>Methanobacteriota</taxon>
        <taxon>Stenosarchaea group</taxon>
        <taxon>Halobacteria</taxon>
        <taxon>Halobacteriales</taxon>
        <taxon>Haloarculaceae</taxon>
        <taxon>Halosimplex</taxon>
    </lineage>
</organism>
<dbReference type="Proteomes" id="UP000509346">
    <property type="component" value="Chromosome"/>
</dbReference>
<dbReference type="EMBL" id="CP058909">
    <property type="protein sequence ID" value="QLH82643.1"/>
    <property type="molecule type" value="Genomic_DNA"/>
</dbReference>
<accession>A0A7D5P7G5</accession>
<dbReference type="KEGG" id="hpel:HZS54_13885"/>
<name>A0A7D5P7G5_9EURY</name>
<feature type="region of interest" description="Disordered" evidence="1">
    <location>
        <begin position="142"/>
        <end position="186"/>
    </location>
</feature>
<protein>
    <submittedName>
        <fullName evidence="2">Uncharacterized protein</fullName>
    </submittedName>
</protein>
<keyword evidence="3" id="KW-1185">Reference proteome</keyword>
<gene>
    <name evidence="2" type="ORF">HZS54_13885</name>
</gene>
<evidence type="ECO:0000313" key="2">
    <source>
        <dbReference type="EMBL" id="QLH82643.1"/>
    </source>
</evidence>
<evidence type="ECO:0000256" key="1">
    <source>
        <dbReference type="SAM" id="MobiDB-lite"/>
    </source>
</evidence>
<reference evidence="2 3" key="1">
    <citation type="submission" date="2020-07" db="EMBL/GenBank/DDBJ databases">
        <title>Halosimplex litoreum sp. nov. and Halosimplex rubrum sp. nov., isolated from different salt environments.</title>
        <authorList>
            <person name="Cui H."/>
        </authorList>
    </citation>
    <scope>NUCLEOTIDE SEQUENCE [LARGE SCALE GENOMIC DNA]</scope>
    <source>
        <strain evidence="2 3">R2</strain>
    </source>
</reference>
<proteinExistence type="predicted"/>
<feature type="compositionally biased region" description="Gly residues" evidence="1">
    <location>
        <begin position="159"/>
        <end position="185"/>
    </location>
</feature>